<proteinExistence type="predicted"/>
<feature type="domain" description="DmsR-like N-terminal" evidence="4">
    <location>
        <begin position="21"/>
        <end position="148"/>
    </location>
</feature>
<dbReference type="Pfam" id="PF24277">
    <property type="entry name" value="DmsR_N"/>
    <property type="match status" value="1"/>
</dbReference>
<dbReference type="PANTHER" id="PTHR34236:SF1">
    <property type="entry name" value="DIMETHYL SULFOXIDE REDUCTASE TRANSCRIPTIONAL ACTIVATOR"/>
    <property type="match status" value="1"/>
</dbReference>
<evidence type="ECO:0000259" key="4">
    <source>
        <dbReference type="Pfam" id="PF24277"/>
    </source>
</evidence>
<dbReference type="PANTHER" id="PTHR34236">
    <property type="entry name" value="DIMETHYL SULFOXIDE REDUCTASE TRANSCRIPTIONAL ACTIVATOR"/>
    <property type="match status" value="1"/>
</dbReference>
<evidence type="ECO:0000259" key="3">
    <source>
        <dbReference type="Pfam" id="PF04967"/>
    </source>
</evidence>
<evidence type="ECO:0000256" key="1">
    <source>
        <dbReference type="ARBA" id="ARBA00023015"/>
    </source>
</evidence>
<accession>A0A897N823</accession>
<evidence type="ECO:0000313" key="5">
    <source>
        <dbReference type="EMBL" id="QSG10550.1"/>
    </source>
</evidence>
<evidence type="ECO:0000313" key="6">
    <source>
        <dbReference type="Proteomes" id="UP000663305"/>
    </source>
</evidence>
<keyword evidence="2" id="KW-0804">Transcription</keyword>
<dbReference type="EMBL" id="CP064789">
    <property type="protein sequence ID" value="QSG10550.1"/>
    <property type="molecule type" value="Genomic_DNA"/>
</dbReference>
<keyword evidence="1" id="KW-0805">Transcription regulation</keyword>
<dbReference type="InterPro" id="IPR056433">
    <property type="entry name" value="DmsR-like_N"/>
</dbReference>
<evidence type="ECO:0000256" key="2">
    <source>
        <dbReference type="ARBA" id="ARBA00023163"/>
    </source>
</evidence>
<organism evidence="5 6">
    <name type="scientific">Halapricum desulfuricans</name>
    <dbReference type="NCBI Taxonomy" id="2841257"/>
    <lineage>
        <taxon>Archaea</taxon>
        <taxon>Methanobacteriati</taxon>
        <taxon>Methanobacteriota</taxon>
        <taxon>Stenosarchaea group</taxon>
        <taxon>Halobacteria</taxon>
        <taxon>Halobacteriales</taxon>
        <taxon>Haloarculaceae</taxon>
        <taxon>Halapricum</taxon>
    </lineage>
</organism>
<dbReference type="Pfam" id="PF04967">
    <property type="entry name" value="HTH_10"/>
    <property type="match status" value="1"/>
</dbReference>
<sequence length="224" mass="24514">MGSESISDESYGTTMADGPPITATLAVEPPPEADCVVVDAADDVDIQDHNLTFSRSTGNGDLEDGTCNTKVVEEEEGVFSDRYVRSDVASGCFCLVFHEVDCVPSIERVQGNRIVLSVLLPDRETLRELVSRLREGGSSVDVYGITQSNVEGTESIVMDVTDITDKQREALMVAVEEGYYDTPRNADLEVLADRLDISKSAVSQRLKSIESKLIHKLVDHWSID</sequence>
<dbReference type="AlphaFoldDB" id="A0A897N823"/>
<feature type="domain" description="HTH bat-type" evidence="3">
    <location>
        <begin position="163"/>
        <end position="214"/>
    </location>
</feature>
<dbReference type="Proteomes" id="UP000663305">
    <property type="component" value="Chromosome"/>
</dbReference>
<protein>
    <submittedName>
        <fullName evidence="5">Transcriptional regulator, contains HTH domain</fullName>
    </submittedName>
</protein>
<reference evidence="5" key="1">
    <citation type="submission" date="2020-11" db="EMBL/GenBank/DDBJ databases">
        <title>Carbohydrate-dependent, anaerobic sulfur respiration: A novel catabolism in halophilic archaea.</title>
        <authorList>
            <person name="Sorokin D.Y."/>
            <person name="Messina E."/>
            <person name="Smedile F."/>
            <person name="La Cono V."/>
            <person name="Hallsworth J.E."/>
            <person name="Yakimov M.M."/>
        </authorList>
    </citation>
    <scope>NUCLEOTIDE SEQUENCE</scope>
    <source>
        <strain evidence="5">HSR-Bgl</strain>
    </source>
</reference>
<gene>
    <name evidence="5" type="ORF">HSBGL_0108</name>
</gene>
<dbReference type="InterPro" id="IPR007050">
    <property type="entry name" value="HTH_bacterioopsin"/>
</dbReference>
<name>A0A897N823_9EURY</name>